<reference evidence="2 3" key="1">
    <citation type="submission" date="2020-08" db="EMBL/GenBank/DDBJ databases">
        <title>Genomic Encyclopedia of Type Strains, Phase IV (KMG-IV): sequencing the most valuable type-strain genomes for metagenomic binning, comparative biology and taxonomic classification.</title>
        <authorList>
            <person name="Goeker M."/>
        </authorList>
    </citation>
    <scope>NUCLEOTIDE SEQUENCE [LARGE SCALE GENOMIC DNA]</scope>
    <source>
        <strain evidence="2 3">DSM 29853</strain>
    </source>
</reference>
<keyword evidence="1" id="KW-0812">Transmembrane</keyword>
<feature type="transmembrane region" description="Helical" evidence="1">
    <location>
        <begin position="31"/>
        <end position="50"/>
    </location>
</feature>
<keyword evidence="1" id="KW-0472">Membrane</keyword>
<accession>A0A7W6J7S2</accession>
<evidence type="ECO:0000313" key="3">
    <source>
        <dbReference type="Proteomes" id="UP000528286"/>
    </source>
</evidence>
<dbReference type="Proteomes" id="UP000528286">
    <property type="component" value="Unassembled WGS sequence"/>
</dbReference>
<evidence type="ECO:0000256" key="1">
    <source>
        <dbReference type="SAM" id="Phobius"/>
    </source>
</evidence>
<gene>
    <name evidence="2" type="ORF">GGR23_002637</name>
</gene>
<dbReference type="AlphaFoldDB" id="A0A7W6J7S2"/>
<keyword evidence="3" id="KW-1185">Reference proteome</keyword>
<dbReference type="RefSeq" id="WP_246365352.1">
    <property type="nucleotide sequence ID" value="NZ_JACIEZ010000004.1"/>
</dbReference>
<keyword evidence="1" id="KW-1133">Transmembrane helix</keyword>
<comment type="caution">
    <text evidence="2">The sequence shown here is derived from an EMBL/GenBank/DDBJ whole genome shotgun (WGS) entry which is preliminary data.</text>
</comment>
<protein>
    <submittedName>
        <fullName evidence="2">Heme A synthase</fullName>
    </submittedName>
</protein>
<name>A0A7W6J7S2_9HYPH</name>
<organism evidence="2 3">
    <name type="scientific">Gellertiella hungarica</name>
    <dbReference type="NCBI Taxonomy" id="1572859"/>
    <lineage>
        <taxon>Bacteria</taxon>
        <taxon>Pseudomonadati</taxon>
        <taxon>Pseudomonadota</taxon>
        <taxon>Alphaproteobacteria</taxon>
        <taxon>Hyphomicrobiales</taxon>
        <taxon>Rhizobiaceae</taxon>
        <taxon>Gellertiella</taxon>
    </lineage>
</organism>
<dbReference type="EMBL" id="JACIEZ010000004">
    <property type="protein sequence ID" value="MBB4065436.1"/>
    <property type="molecule type" value="Genomic_DNA"/>
</dbReference>
<sequence length="103" mass="10945">MTKPPNPHLVLALATLLPGMGQVANRQPVRGLIFVFFVVLLGAFTLKTAGPEISFVGKISGGLFVWAMAMLDAYRTARLRRTLHDEAAARAATGAAASPADRK</sequence>
<evidence type="ECO:0000313" key="2">
    <source>
        <dbReference type="EMBL" id="MBB4065436.1"/>
    </source>
</evidence>
<proteinExistence type="predicted"/>